<feature type="domain" description="Bacterial Ig" evidence="2">
    <location>
        <begin position="542"/>
        <end position="623"/>
    </location>
</feature>
<feature type="domain" description="Bacterial Ig" evidence="2">
    <location>
        <begin position="459"/>
        <end position="539"/>
    </location>
</feature>
<evidence type="ECO:0000256" key="1">
    <source>
        <dbReference type="SAM" id="SignalP"/>
    </source>
</evidence>
<dbReference type="OrthoDB" id="1495777at2"/>
<accession>A0A1L3MMG7</accession>
<evidence type="ECO:0000313" key="4">
    <source>
        <dbReference type="Proteomes" id="UP000181936"/>
    </source>
</evidence>
<dbReference type="STRING" id="1547283.A9C19_01595"/>
<feature type="signal peptide" evidence="1">
    <location>
        <begin position="1"/>
        <end position="24"/>
    </location>
</feature>
<dbReference type="InterPro" id="IPR013783">
    <property type="entry name" value="Ig-like_fold"/>
</dbReference>
<dbReference type="Proteomes" id="UP000181936">
    <property type="component" value="Chromosome"/>
</dbReference>
<organism evidence="3 4">
    <name type="scientific">Bacillus weihaiensis</name>
    <dbReference type="NCBI Taxonomy" id="1547283"/>
    <lineage>
        <taxon>Bacteria</taxon>
        <taxon>Bacillati</taxon>
        <taxon>Bacillota</taxon>
        <taxon>Bacilli</taxon>
        <taxon>Bacillales</taxon>
        <taxon>Bacillaceae</taxon>
        <taxon>Bacillus</taxon>
    </lineage>
</organism>
<evidence type="ECO:0000313" key="3">
    <source>
        <dbReference type="EMBL" id="APH03548.1"/>
    </source>
</evidence>
<keyword evidence="1" id="KW-0732">Signal</keyword>
<dbReference type="RefSeq" id="WP_072578338.1">
    <property type="nucleotide sequence ID" value="NZ_CP016020.1"/>
</dbReference>
<sequence length="789" mass="85614">MTQKGLVQTVIVCLCLFVSFPSFAYTTTNTTTEAIPRAKNYVVISNESTDPNDTEKLDSFQVNNEEYSSHKNLKLDSYQMDARLTHEQNEILDGAALKSFSAITPSYDLGETRKFWVVDFSQIIPKDYQLSAKLMYQGSKANIWVNDNNISILNAKKLADEFDQAIYPTVRNYFGPESDVDKDKRINILLFDIKDGFDGYGGYFAGYFYPGDLYYQSNSNKSEIFYIDTYPLMGMGSSRYVENSYETLAHEFQHMVNFNRNVLIEGGEQMDVWLDEALSMAAEQIYTGEALTNRIDYYNSSSSITNGQSLLYWDYEGDVLANYSLSYLFGQYVKVQAGVGNDIFKKILENPANNYKAVESQIKQYIDPSMTFGQFMTNFRAALLLKESTGPYGFKGEKAFDQLVEKVSIGSETNLQGGGALVKEVTSDYIPVSKRANVTYTYFPAEGGAIPGSPDTIPPAKPTVNQIGDNTTTVSGKAEINSTVYVKAGSTLIGSGKVSSTGSYSIPMKTRLKAGTGVMVYAQDPSGNKSQMVTMTVLDKTAPAKPKVGAVGDNTATVSGTAEVGTTVYVKLGDTQLGKAIAASSGAFSIKMSAKQKATKVLTLYAVDSAGNKSSTIATTVLDKTAPSKPTVKTIGDNTTTVTGTAEASSTLYIKSGTTLIGKGTVTSKGTYSIKLTKKQKAGHSLSIYAIDKAGNKSSTLTTKVVDRTPPQTPIINKVSSKTTYVKGKAEKGAALYVYKGSNYLGKATVTSTGAYSVKIKAQKKGTTLTIYAKDKSGNKSPKKYVKVS</sequence>
<keyword evidence="4" id="KW-1185">Reference proteome</keyword>
<gene>
    <name evidence="3" type="ORF">A9C19_01595</name>
</gene>
<dbReference type="KEGG" id="bwh:A9C19_01595"/>
<name>A0A1L3MMG7_9BACI</name>
<dbReference type="Gene3D" id="2.60.40.10">
    <property type="entry name" value="Immunoglobulins"/>
    <property type="match status" value="4"/>
</dbReference>
<protein>
    <recommendedName>
        <fullName evidence="2">Bacterial Ig domain-containing protein</fullName>
    </recommendedName>
</protein>
<dbReference type="AlphaFoldDB" id="A0A1L3MMG7"/>
<dbReference type="EMBL" id="CP016020">
    <property type="protein sequence ID" value="APH03548.1"/>
    <property type="molecule type" value="Genomic_DNA"/>
</dbReference>
<dbReference type="Pfam" id="PF17936">
    <property type="entry name" value="Big_6"/>
    <property type="match status" value="4"/>
</dbReference>
<dbReference type="InterPro" id="IPR041498">
    <property type="entry name" value="Big_6"/>
</dbReference>
<proteinExistence type="predicted"/>
<reference evidence="3 4" key="1">
    <citation type="journal article" date="2016" name="Sci. Rep.">
        <title>Complete genome sequence and transcriptomic analysis of a novel marine strain Bacillus weihaiensis reveals the mechanism of brown algae degradation.</title>
        <authorList>
            <person name="Zhu Y."/>
            <person name="Chen P."/>
            <person name="Bao Y."/>
            <person name="Men Y."/>
            <person name="Zeng Y."/>
            <person name="Yang J."/>
            <person name="Sun J."/>
            <person name="Sun Y."/>
        </authorList>
    </citation>
    <scope>NUCLEOTIDE SEQUENCE [LARGE SCALE GENOMIC DNA]</scope>
    <source>
        <strain evidence="3 4">Alg07</strain>
    </source>
</reference>
<feature type="chain" id="PRO_5012498880" description="Bacterial Ig domain-containing protein" evidence="1">
    <location>
        <begin position="25"/>
        <end position="789"/>
    </location>
</feature>
<evidence type="ECO:0000259" key="2">
    <source>
        <dbReference type="Pfam" id="PF17936"/>
    </source>
</evidence>
<feature type="domain" description="Bacterial Ig" evidence="2">
    <location>
        <begin position="626"/>
        <end position="707"/>
    </location>
</feature>
<feature type="domain" description="Bacterial Ig" evidence="2">
    <location>
        <begin position="711"/>
        <end position="788"/>
    </location>
</feature>